<accession>A0A6J5LAL4</accession>
<organism evidence="2">
    <name type="scientific">uncultured Caudovirales phage</name>
    <dbReference type="NCBI Taxonomy" id="2100421"/>
    <lineage>
        <taxon>Viruses</taxon>
        <taxon>Duplodnaviria</taxon>
        <taxon>Heunggongvirae</taxon>
        <taxon>Uroviricota</taxon>
        <taxon>Caudoviricetes</taxon>
        <taxon>Peduoviridae</taxon>
        <taxon>Maltschvirus</taxon>
        <taxon>Maltschvirus maltsch</taxon>
    </lineage>
</organism>
<keyword evidence="1" id="KW-1133">Transmembrane helix</keyword>
<reference evidence="2" key="1">
    <citation type="submission" date="2020-04" db="EMBL/GenBank/DDBJ databases">
        <authorList>
            <person name="Chiriac C."/>
            <person name="Salcher M."/>
            <person name="Ghai R."/>
            <person name="Kavagutti S V."/>
        </authorList>
    </citation>
    <scope>NUCLEOTIDE SEQUENCE</scope>
</reference>
<gene>
    <name evidence="2" type="ORF">UFOVP132_191</name>
</gene>
<name>A0A6J5LAL4_9CAUD</name>
<sequence length="125" mass="14638">MAPDPTPAIIERLTQISMDLKSMLAVHEQRLTQHEKVVDNIAVYIEKRRDELDQKLKDVYETIRTRDDRLLEEIKASREEHNKHYNCLNEKFNTIQRYVWMAIGGGVALGYGFSFIANYFKVLGH</sequence>
<evidence type="ECO:0000256" key="1">
    <source>
        <dbReference type="SAM" id="Phobius"/>
    </source>
</evidence>
<keyword evidence="1" id="KW-0812">Transmembrane</keyword>
<feature type="transmembrane region" description="Helical" evidence="1">
    <location>
        <begin position="98"/>
        <end position="120"/>
    </location>
</feature>
<protein>
    <submittedName>
        <fullName evidence="2">Uncharacterized protein</fullName>
    </submittedName>
</protein>
<dbReference type="EMBL" id="LR796247">
    <property type="protein sequence ID" value="CAB4131648.1"/>
    <property type="molecule type" value="Genomic_DNA"/>
</dbReference>
<proteinExistence type="predicted"/>
<keyword evidence="1" id="KW-0472">Membrane</keyword>
<evidence type="ECO:0000313" key="2">
    <source>
        <dbReference type="EMBL" id="CAB4131648.1"/>
    </source>
</evidence>